<dbReference type="SUPFAM" id="SSF56672">
    <property type="entry name" value="DNA/RNA polymerases"/>
    <property type="match status" value="1"/>
</dbReference>
<feature type="domain" description="Reverse transcriptase Ty1/copia-type" evidence="2">
    <location>
        <begin position="153"/>
        <end position="395"/>
    </location>
</feature>
<dbReference type="InterPro" id="IPR043502">
    <property type="entry name" value="DNA/RNA_pol_sf"/>
</dbReference>
<reference evidence="3" key="1">
    <citation type="submission" date="2023-07" db="EMBL/GenBank/DDBJ databases">
        <title>A chromosome-level genome assembly of Lolium multiflorum.</title>
        <authorList>
            <person name="Chen Y."/>
            <person name="Copetti D."/>
            <person name="Kolliker R."/>
            <person name="Studer B."/>
        </authorList>
    </citation>
    <scope>NUCLEOTIDE SEQUENCE</scope>
    <source>
        <strain evidence="3">02402/16</strain>
        <tissue evidence="3">Leaf</tissue>
    </source>
</reference>
<dbReference type="InterPro" id="IPR013103">
    <property type="entry name" value="RVT_2"/>
</dbReference>
<dbReference type="PANTHER" id="PTHR11439">
    <property type="entry name" value="GAG-POL-RELATED RETROTRANSPOSON"/>
    <property type="match status" value="1"/>
</dbReference>
<dbReference type="Proteomes" id="UP001231189">
    <property type="component" value="Unassembled WGS sequence"/>
</dbReference>
<proteinExistence type="predicted"/>
<dbReference type="Pfam" id="PF07727">
    <property type="entry name" value="RVT_2"/>
    <property type="match status" value="1"/>
</dbReference>
<gene>
    <name evidence="3" type="ORF">QYE76_026002</name>
</gene>
<protein>
    <recommendedName>
        <fullName evidence="2">Reverse transcriptase Ty1/copia-type domain-containing protein</fullName>
    </recommendedName>
</protein>
<dbReference type="PANTHER" id="PTHR11439:SF483">
    <property type="entry name" value="PEPTIDE SYNTHASE GLIP-LIKE, PUTATIVE (AFU_ORTHOLOGUE AFUA_3G12920)-RELATED"/>
    <property type="match status" value="1"/>
</dbReference>
<feature type="region of interest" description="Disordered" evidence="1">
    <location>
        <begin position="42"/>
        <end position="84"/>
    </location>
</feature>
<sequence>MLFDAKYSACIPKIYVGFGDIIVGIDEDLAYWESGGFSAATGSAATHSSAAPSSPSTPSPISIKFSTPPTHDDDLHTGSEGPHRYRRIDNLLDTTAPAPLPIDLEADDDGDEPEADGLCLLAAEEPNSLDAALADPAWSKAMEEELDAIIDNGTWEPTNLPSGHRAIGLKWVYKVKKDPDGNIVKYKARLVAKGYAQRQGVDFEEVFAPVARMESVRLLLALAAHSAWQVHHMDVKSAFLNGELAETVYVQQPPGFVQGADQWKVLKLKKALYGLKQAPRAWNAKLDASLTALGFIRSELEHAVYRRGDSRSYLLVGVYVDDLVITGTNAQEIEDFKAEMQRLFKMSDLGLLSYYLGIEVEQSNGEIRVCQSSYARKILENAGMGMCNPCATPMECRQSDQRNAVLTGFSDSDLGGDVDDRKSTSGVVFFLGGNVITWSSQKQKVVAVSSCEAEYVAAASAACQGSGIRSSKTFEHHDPHELMKELKTIFETHAAVECYEASKHFFSCMMEEGSSISEHMLAMTGHAKKLTDLGIVIPNRLGINRVLQSLPPSYKNFVMNYNMQNMNKELPELFGMLKAAEIEIKKEHQVLMVNKTTSFKKQASLRENSRSGQESCHASYET</sequence>
<dbReference type="EMBL" id="JAUUTY010000006">
    <property type="protein sequence ID" value="KAK1620485.1"/>
    <property type="molecule type" value="Genomic_DNA"/>
</dbReference>
<evidence type="ECO:0000256" key="1">
    <source>
        <dbReference type="SAM" id="MobiDB-lite"/>
    </source>
</evidence>
<dbReference type="AlphaFoldDB" id="A0AAD8RGN2"/>
<feature type="region of interest" description="Disordered" evidence="1">
    <location>
        <begin position="602"/>
        <end position="622"/>
    </location>
</feature>
<feature type="compositionally biased region" description="Basic and acidic residues" evidence="1">
    <location>
        <begin position="70"/>
        <end position="84"/>
    </location>
</feature>
<evidence type="ECO:0000313" key="4">
    <source>
        <dbReference type="Proteomes" id="UP001231189"/>
    </source>
</evidence>
<accession>A0AAD8RGN2</accession>
<feature type="compositionally biased region" description="Polar residues" evidence="1">
    <location>
        <begin position="610"/>
        <end position="622"/>
    </location>
</feature>
<comment type="caution">
    <text evidence="3">The sequence shown here is derived from an EMBL/GenBank/DDBJ whole genome shotgun (WGS) entry which is preliminary data.</text>
</comment>
<organism evidence="3 4">
    <name type="scientific">Lolium multiflorum</name>
    <name type="common">Italian ryegrass</name>
    <name type="synonym">Lolium perenne subsp. multiflorum</name>
    <dbReference type="NCBI Taxonomy" id="4521"/>
    <lineage>
        <taxon>Eukaryota</taxon>
        <taxon>Viridiplantae</taxon>
        <taxon>Streptophyta</taxon>
        <taxon>Embryophyta</taxon>
        <taxon>Tracheophyta</taxon>
        <taxon>Spermatophyta</taxon>
        <taxon>Magnoliopsida</taxon>
        <taxon>Liliopsida</taxon>
        <taxon>Poales</taxon>
        <taxon>Poaceae</taxon>
        <taxon>BOP clade</taxon>
        <taxon>Pooideae</taxon>
        <taxon>Poodae</taxon>
        <taxon>Poeae</taxon>
        <taxon>Poeae Chloroplast Group 2 (Poeae type)</taxon>
        <taxon>Loliodinae</taxon>
        <taxon>Loliinae</taxon>
        <taxon>Lolium</taxon>
    </lineage>
</organism>
<dbReference type="CDD" id="cd09272">
    <property type="entry name" value="RNase_HI_RT_Ty1"/>
    <property type="match status" value="1"/>
</dbReference>
<feature type="compositionally biased region" description="Low complexity" evidence="1">
    <location>
        <begin position="42"/>
        <end position="69"/>
    </location>
</feature>
<keyword evidence="4" id="KW-1185">Reference proteome</keyword>
<name>A0AAD8RGN2_LOLMU</name>
<dbReference type="Pfam" id="PF14223">
    <property type="entry name" value="Retrotran_gag_2"/>
    <property type="match status" value="1"/>
</dbReference>
<evidence type="ECO:0000259" key="2">
    <source>
        <dbReference type="Pfam" id="PF07727"/>
    </source>
</evidence>
<evidence type="ECO:0000313" key="3">
    <source>
        <dbReference type="EMBL" id="KAK1620485.1"/>
    </source>
</evidence>